<feature type="compositionally biased region" description="Low complexity" evidence="1">
    <location>
        <begin position="16"/>
        <end position="31"/>
    </location>
</feature>
<reference evidence="3" key="1">
    <citation type="submission" date="2022-11" db="UniProtKB">
        <authorList>
            <consortium name="WormBaseParasite"/>
        </authorList>
    </citation>
    <scope>IDENTIFICATION</scope>
</reference>
<dbReference type="WBParaSite" id="jg17256">
    <property type="protein sequence ID" value="jg17256"/>
    <property type="gene ID" value="jg17256"/>
</dbReference>
<feature type="region of interest" description="Disordered" evidence="1">
    <location>
        <begin position="1"/>
        <end position="54"/>
    </location>
</feature>
<evidence type="ECO:0000313" key="2">
    <source>
        <dbReference type="Proteomes" id="UP000887574"/>
    </source>
</evidence>
<organism evidence="2 3">
    <name type="scientific">Ditylenchus dipsaci</name>
    <dbReference type="NCBI Taxonomy" id="166011"/>
    <lineage>
        <taxon>Eukaryota</taxon>
        <taxon>Metazoa</taxon>
        <taxon>Ecdysozoa</taxon>
        <taxon>Nematoda</taxon>
        <taxon>Chromadorea</taxon>
        <taxon>Rhabditida</taxon>
        <taxon>Tylenchina</taxon>
        <taxon>Tylenchomorpha</taxon>
        <taxon>Sphaerularioidea</taxon>
        <taxon>Anguinidae</taxon>
        <taxon>Anguininae</taxon>
        <taxon>Ditylenchus</taxon>
    </lineage>
</organism>
<keyword evidence="2" id="KW-1185">Reference proteome</keyword>
<dbReference type="Proteomes" id="UP000887574">
    <property type="component" value="Unplaced"/>
</dbReference>
<dbReference type="AlphaFoldDB" id="A0A915D9H4"/>
<sequence length="193" mass="21166">MGQTMPMTSSQISNINPYSRNSYSSQPSNSYAGYMPYADTLRPQQQPSNGRYSSPVYTSPYNSYYSGQQQPQQQGLYSASMYNPYSGSSQLNTIYGSMRTIPYATSNTQQAGYGSLYSNAINPYASIGGTSSGILGNSAVVQAAALGAQIRNLIVVLLNLTAVYRQLQKHVYKLAMYARGWLGWALWAQHQLA</sequence>
<feature type="compositionally biased region" description="Polar residues" evidence="1">
    <location>
        <begin position="42"/>
        <end position="54"/>
    </location>
</feature>
<protein>
    <submittedName>
        <fullName evidence="3">Uncharacterized protein</fullName>
    </submittedName>
</protein>
<name>A0A915D9H4_9BILA</name>
<proteinExistence type="predicted"/>
<evidence type="ECO:0000313" key="3">
    <source>
        <dbReference type="WBParaSite" id="jg17256"/>
    </source>
</evidence>
<accession>A0A915D9H4</accession>
<evidence type="ECO:0000256" key="1">
    <source>
        <dbReference type="SAM" id="MobiDB-lite"/>
    </source>
</evidence>
<feature type="compositionally biased region" description="Polar residues" evidence="1">
    <location>
        <begin position="1"/>
        <end position="15"/>
    </location>
</feature>